<feature type="transmembrane region" description="Helical" evidence="7">
    <location>
        <begin position="341"/>
        <end position="360"/>
    </location>
</feature>
<dbReference type="AlphaFoldDB" id="A0A916RZJ5"/>
<feature type="transmembrane region" description="Helical" evidence="7">
    <location>
        <begin position="279"/>
        <end position="296"/>
    </location>
</feature>
<organism evidence="9 10">
    <name type="scientific">Nitratireductor aestuarii</name>
    <dbReference type="NCBI Taxonomy" id="1735103"/>
    <lineage>
        <taxon>Bacteria</taxon>
        <taxon>Pseudomonadati</taxon>
        <taxon>Pseudomonadota</taxon>
        <taxon>Alphaproteobacteria</taxon>
        <taxon>Hyphomicrobiales</taxon>
        <taxon>Phyllobacteriaceae</taxon>
        <taxon>Nitratireductor</taxon>
    </lineage>
</organism>
<dbReference type="Proteomes" id="UP000636264">
    <property type="component" value="Unassembled WGS sequence"/>
</dbReference>
<keyword evidence="5 7" id="KW-1133">Transmembrane helix</keyword>
<protein>
    <recommendedName>
        <fullName evidence="7">TRAP transporter large permease protein</fullName>
    </recommendedName>
</protein>
<reference evidence="9" key="1">
    <citation type="journal article" date="2014" name="Int. J. Syst. Evol. Microbiol.">
        <title>Complete genome sequence of Corynebacterium casei LMG S-19264T (=DSM 44701T), isolated from a smear-ripened cheese.</title>
        <authorList>
            <consortium name="US DOE Joint Genome Institute (JGI-PGF)"/>
            <person name="Walter F."/>
            <person name="Albersmeier A."/>
            <person name="Kalinowski J."/>
            <person name="Ruckert C."/>
        </authorList>
    </citation>
    <scope>NUCLEOTIDE SEQUENCE</scope>
    <source>
        <strain evidence="9">CGMCC 1.15320</strain>
    </source>
</reference>
<accession>A0A916RZJ5</accession>
<dbReference type="GO" id="GO:0022857">
    <property type="term" value="F:transmembrane transporter activity"/>
    <property type="evidence" value="ECO:0007669"/>
    <property type="project" value="UniProtKB-UniRule"/>
</dbReference>
<comment type="subunit">
    <text evidence="7">The complex comprises the extracytoplasmic solute receptor protein and the two transmembrane proteins.</text>
</comment>
<comment type="caution">
    <text evidence="9">The sequence shown here is derived from an EMBL/GenBank/DDBJ whole genome shotgun (WGS) entry which is preliminary data.</text>
</comment>
<feature type="transmembrane region" description="Helical" evidence="7">
    <location>
        <begin position="60"/>
        <end position="79"/>
    </location>
</feature>
<dbReference type="InterPro" id="IPR010656">
    <property type="entry name" value="DctM"/>
</dbReference>
<keyword evidence="6 7" id="KW-0472">Membrane</keyword>
<feature type="domain" description="TRAP C4-dicarboxylate transport system permease DctM subunit" evidence="8">
    <location>
        <begin position="12"/>
        <end position="425"/>
    </location>
</feature>
<comment type="subcellular location">
    <subcellularLocation>
        <location evidence="1 7">Cell inner membrane</location>
        <topology evidence="1 7">Multi-pass membrane protein</topology>
    </subcellularLocation>
</comment>
<reference evidence="9" key="2">
    <citation type="submission" date="2020-09" db="EMBL/GenBank/DDBJ databases">
        <authorList>
            <person name="Sun Q."/>
            <person name="Zhou Y."/>
        </authorList>
    </citation>
    <scope>NUCLEOTIDE SEQUENCE</scope>
    <source>
        <strain evidence="9">CGMCC 1.15320</strain>
    </source>
</reference>
<comment type="similarity">
    <text evidence="7">Belongs to the TRAP transporter large permease family.</text>
</comment>
<keyword evidence="2" id="KW-1003">Cell membrane</keyword>
<feature type="transmembrane region" description="Helical" evidence="7">
    <location>
        <begin position="372"/>
        <end position="393"/>
    </location>
</feature>
<evidence type="ECO:0000256" key="4">
    <source>
        <dbReference type="ARBA" id="ARBA00022692"/>
    </source>
</evidence>
<evidence type="ECO:0000256" key="2">
    <source>
        <dbReference type="ARBA" id="ARBA00022475"/>
    </source>
</evidence>
<dbReference type="EMBL" id="BMIF01000010">
    <property type="protein sequence ID" value="GGA74645.1"/>
    <property type="molecule type" value="Genomic_DNA"/>
</dbReference>
<evidence type="ECO:0000259" key="8">
    <source>
        <dbReference type="Pfam" id="PF06808"/>
    </source>
</evidence>
<name>A0A916RZJ5_9HYPH</name>
<evidence type="ECO:0000256" key="3">
    <source>
        <dbReference type="ARBA" id="ARBA00022519"/>
    </source>
</evidence>
<feature type="transmembrane region" description="Helical" evidence="7">
    <location>
        <begin position="219"/>
        <end position="243"/>
    </location>
</feature>
<dbReference type="PANTHER" id="PTHR33362:SF5">
    <property type="entry name" value="C4-DICARBOXYLATE TRAP TRANSPORTER LARGE PERMEASE PROTEIN DCTM"/>
    <property type="match status" value="1"/>
</dbReference>
<dbReference type="NCBIfam" id="TIGR00786">
    <property type="entry name" value="dctM"/>
    <property type="match status" value="1"/>
</dbReference>
<evidence type="ECO:0000313" key="10">
    <source>
        <dbReference type="Proteomes" id="UP000636264"/>
    </source>
</evidence>
<dbReference type="InterPro" id="IPR004681">
    <property type="entry name" value="TRAP_DctM"/>
</dbReference>
<feature type="transmembrane region" description="Helical" evidence="7">
    <location>
        <begin position="316"/>
        <end position="334"/>
    </location>
</feature>
<gene>
    <name evidence="9" type="ORF">GCM10011385_30840</name>
</gene>
<comment type="function">
    <text evidence="7">Part of the tripartite ATP-independent periplasmic (TRAP) transport system.</text>
</comment>
<evidence type="ECO:0000313" key="9">
    <source>
        <dbReference type="EMBL" id="GGA74645.1"/>
    </source>
</evidence>
<keyword evidence="10" id="KW-1185">Reference proteome</keyword>
<dbReference type="PANTHER" id="PTHR33362">
    <property type="entry name" value="SIALIC ACID TRAP TRANSPORTER PERMEASE PROTEIN SIAT-RELATED"/>
    <property type="match status" value="1"/>
</dbReference>
<dbReference type="RefSeq" id="WP_188721993.1">
    <property type="nucleotide sequence ID" value="NZ_BMIF01000010.1"/>
</dbReference>
<dbReference type="Pfam" id="PF06808">
    <property type="entry name" value="DctM"/>
    <property type="match status" value="1"/>
</dbReference>
<dbReference type="PIRSF" id="PIRSF006066">
    <property type="entry name" value="HI0050"/>
    <property type="match status" value="1"/>
</dbReference>
<keyword evidence="3 7" id="KW-0997">Cell inner membrane</keyword>
<feature type="transmembrane region" description="Helical" evidence="7">
    <location>
        <begin position="249"/>
        <end position="267"/>
    </location>
</feature>
<sequence>MTPLMIGFSGIAVLFVLLALRVPIAVALGAVSLIGIGLIRGVDAVYGAARSMPYAFVAKWELSAIPMFLLMGSIAYYSGLTASLFKTMRLWFAWLPGGLAVATNFGCAGFAAASGSSMATAASMGRLTLPEMERYGYNPGLATGVVAAAGTLGSLIPPSIMLIVFGMMTETSIGKLFIGGILPGILTAVVYTIMIVARCSWNPELAPALKERVTWSERLWALADTWQLPVLILIVVVSLYTGLATTTEAAAVGAFAALVMAAMSRNLTFDVMQKSVVDALKSTATILFISFGAIFFSRFLTFCGLPQYMAGLAETMAYSPLLLLLFVGMIYLILGMFLDPLGLLLLTVPIFLPFFQAVGYDKVWMGIMVVKFIEIGLITPPVGLNAFVVKGIVGDKISLGTIFKGLTWFIGAEVVVVVLLTLFPDIVMVLPNRM</sequence>
<proteinExistence type="inferred from homology"/>
<feature type="transmembrane region" description="Helical" evidence="7">
    <location>
        <begin position="6"/>
        <end position="39"/>
    </location>
</feature>
<evidence type="ECO:0000256" key="5">
    <source>
        <dbReference type="ARBA" id="ARBA00022989"/>
    </source>
</evidence>
<feature type="transmembrane region" description="Helical" evidence="7">
    <location>
        <begin position="405"/>
        <end position="430"/>
    </location>
</feature>
<evidence type="ECO:0000256" key="7">
    <source>
        <dbReference type="RuleBase" id="RU369079"/>
    </source>
</evidence>
<feature type="transmembrane region" description="Helical" evidence="7">
    <location>
        <begin position="176"/>
        <end position="198"/>
    </location>
</feature>
<evidence type="ECO:0000256" key="6">
    <source>
        <dbReference type="ARBA" id="ARBA00023136"/>
    </source>
</evidence>
<keyword evidence="7" id="KW-0813">Transport</keyword>
<keyword evidence="4 7" id="KW-0812">Transmembrane</keyword>
<feature type="transmembrane region" description="Helical" evidence="7">
    <location>
        <begin position="91"/>
        <end position="114"/>
    </location>
</feature>
<feature type="transmembrane region" description="Helical" evidence="7">
    <location>
        <begin position="135"/>
        <end position="156"/>
    </location>
</feature>
<evidence type="ECO:0000256" key="1">
    <source>
        <dbReference type="ARBA" id="ARBA00004429"/>
    </source>
</evidence>
<dbReference type="GO" id="GO:0005886">
    <property type="term" value="C:plasma membrane"/>
    <property type="evidence" value="ECO:0007669"/>
    <property type="project" value="UniProtKB-SubCell"/>
</dbReference>